<dbReference type="AlphaFoldDB" id="A0AAE0WSM6"/>
<organism evidence="1 2">
    <name type="scientific">Recurvomyces mirabilis</name>
    <dbReference type="NCBI Taxonomy" id="574656"/>
    <lineage>
        <taxon>Eukaryota</taxon>
        <taxon>Fungi</taxon>
        <taxon>Dikarya</taxon>
        <taxon>Ascomycota</taxon>
        <taxon>Pezizomycotina</taxon>
        <taxon>Dothideomycetes</taxon>
        <taxon>Dothideomycetidae</taxon>
        <taxon>Mycosphaerellales</taxon>
        <taxon>Teratosphaeriaceae</taxon>
        <taxon>Recurvomyces</taxon>
    </lineage>
</organism>
<dbReference type="Proteomes" id="UP001274830">
    <property type="component" value="Unassembled WGS sequence"/>
</dbReference>
<accession>A0AAE0WSM6</accession>
<sequence>MRLISRPFKAEYEQETSRAVELLFTTSVGLRPYVGSQRRPMFGDLPAQIGCVMPYIQRIELAITANDNRAWSIGLNADYILSLTLNGMDQLLAMMPKLRHVALEIHAVHKGRVGRGARFARLVRDIIATGEEVEQRVPARFRQSIKVCSSAIIKCSFYMAKPRPGESGARLHILPLENRRQVSYKAEKPERHDGTAHDGHFVLSARDAGSFDLAMEETMILSNYDEVEGGVVDEEHVREYEAAEGTSGIGV</sequence>
<evidence type="ECO:0000313" key="1">
    <source>
        <dbReference type="EMBL" id="KAK3677056.1"/>
    </source>
</evidence>
<name>A0AAE0WSM6_9PEZI</name>
<proteinExistence type="predicted"/>
<protein>
    <submittedName>
        <fullName evidence="1">Uncharacterized protein</fullName>
    </submittedName>
</protein>
<keyword evidence="2" id="KW-1185">Reference proteome</keyword>
<gene>
    <name evidence="1" type="ORF">LTR78_003261</name>
</gene>
<dbReference type="EMBL" id="JAUTXT010000008">
    <property type="protein sequence ID" value="KAK3677056.1"/>
    <property type="molecule type" value="Genomic_DNA"/>
</dbReference>
<evidence type="ECO:0000313" key="2">
    <source>
        <dbReference type="Proteomes" id="UP001274830"/>
    </source>
</evidence>
<comment type="caution">
    <text evidence="1">The sequence shown here is derived from an EMBL/GenBank/DDBJ whole genome shotgun (WGS) entry which is preliminary data.</text>
</comment>
<reference evidence="1" key="1">
    <citation type="submission" date="2023-07" db="EMBL/GenBank/DDBJ databases">
        <title>Black Yeasts Isolated from many extreme environments.</title>
        <authorList>
            <person name="Coleine C."/>
            <person name="Stajich J.E."/>
            <person name="Selbmann L."/>
        </authorList>
    </citation>
    <scope>NUCLEOTIDE SEQUENCE</scope>
    <source>
        <strain evidence="1">CCFEE 5485</strain>
    </source>
</reference>